<keyword evidence="1" id="KW-0472">Membrane</keyword>
<dbReference type="EMBL" id="HBGW01035329">
    <property type="protein sequence ID" value="CAD9558959.1"/>
    <property type="molecule type" value="Transcribed_RNA"/>
</dbReference>
<feature type="transmembrane region" description="Helical" evidence="1">
    <location>
        <begin position="109"/>
        <end position="128"/>
    </location>
</feature>
<reference evidence="2" key="1">
    <citation type="submission" date="2021-01" db="EMBL/GenBank/DDBJ databases">
        <authorList>
            <person name="Corre E."/>
            <person name="Pelletier E."/>
            <person name="Niang G."/>
            <person name="Scheremetjew M."/>
            <person name="Finn R."/>
            <person name="Kale V."/>
            <person name="Holt S."/>
            <person name="Cochrane G."/>
            <person name="Meng A."/>
            <person name="Brown T."/>
            <person name="Cohen L."/>
        </authorList>
    </citation>
    <scope>NUCLEOTIDE SEQUENCE</scope>
    <source>
        <strain evidence="2">RCC3387</strain>
    </source>
</reference>
<keyword evidence="1" id="KW-0812">Transmembrane</keyword>
<evidence type="ECO:0000313" key="2">
    <source>
        <dbReference type="EMBL" id="CAD9558959.1"/>
    </source>
</evidence>
<accession>A0A7S2JVN1</accession>
<name>A0A7S2JVN1_9DINO</name>
<feature type="transmembrane region" description="Helical" evidence="1">
    <location>
        <begin position="46"/>
        <end position="66"/>
    </location>
</feature>
<feature type="transmembrane region" description="Helical" evidence="1">
    <location>
        <begin position="287"/>
        <end position="310"/>
    </location>
</feature>
<proteinExistence type="predicted"/>
<sequence length="316" mass="34578">MAALYGTVPGPPDYARGGAGGASLGLPAGQATGNVFVPGKRRRLNLVAICANIFLPWFAFSAIYAGMSFSLHYQHPSLAIGLAVLGLVAAAVAGAFAARARQRGQGEMWYTFFALALLIATVAAFAFGELNFSLNMQRFYDIENLNTYPSVNPARERGQQLMDAGRVYFADGTGLDMRKAMAFRNLDLYCVAPIVHGEEQLASYDFWAVGVNCCSGVSSDFRCGEFNNPHARSGLRLMADDQRPFFRLAVQQAEAAYNIKSTHPLFFIWMQDPVAEMNAYRDSGFRYYLLGVFTHFAFNLCCTAAAVMAFSKIGNY</sequence>
<dbReference type="AlphaFoldDB" id="A0A7S2JVN1"/>
<protein>
    <submittedName>
        <fullName evidence="2">Uncharacterized protein</fullName>
    </submittedName>
</protein>
<keyword evidence="1" id="KW-1133">Transmembrane helix</keyword>
<feature type="transmembrane region" description="Helical" evidence="1">
    <location>
        <begin position="78"/>
        <end position="97"/>
    </location>
</feature>
<evidence type="ECO:0000256" key="1">
    <source>
        <dbReference type="SAM" id="Phobius"/>
    </source>
</evidence>
<organism evidence="2">
    <name type="scientific">Zooxanthella nutricula</name>
    <dbReference type="NCBI Taxonomy" id="1333877"/>
    <lineage>
        <taxon>Eukaryota</taxon>
        <taxon>Sar</taxon>
        <taxon>Alveolata</taxon>
        <taxon>Dinophyceae</taxon>
        <taxon>Peridiniales</taxon>
        <taxon>Peridiniales incertae sedis</taxon>
        <taxon>Zooxanthella</taxon>
    </lineage>
</organism>
<gene>
    <name evidence="2" type="ORF">BRAN1462_LOCUS22340</name>
</gene>